<dbReference type="KEGG" id="psyt:DSAG12_03021"/>
<dbReference type="AlphaFoldDB" id="A0A5B9DCZ7"/>
<evidence type="ECO:0000313" key="2">
    <source>
        <dbReference type="Proteomes" id="UP000321408"/>
    </source>
</evidence>
<keyword evidence="2" id="KW-1185">Reference proteome</keyword>
<proteinExistence type="predicted"/>
<dbReference type="EMBL" id="CP042905">
    <property type="protein sequence ID" value="QEE17189.1"/>
    <property type="molecule type" value="Genomic_DNA"/>
</dbReference>
<dbReference type="Proteomes" id="UP000321408">
    <property type="component" value="Chromosome"/>
</dbReference>
<reference evidence="1 2" key="2">
    <citation type="journal article" date="2024" name="Int. J. Syst. Evol. Microbiol.">
        <title>Promethearchaeum syntrophicum gen. nov., sp. nov., an anaerobic, obligately syntrophic archaeon, the first isolate of the lineage 'Asgard' archaea, and proposal of the new archaeal phylum Promethearchaeota phyl. nov. and kingdom Promethearchaeati regn. nov.</title>
        <authorList>
            <person name="Imachi H."/>
            <person name="Nobu M.K."/>
            <person name="Kato S."/>
            <person name="Takaki Y."/>
            <person name="Miyazaki M."/>
            <person name="Miyata M."/>
            <person name="Ogawara M."/>
            <person name="Saito Y."/>
            <person name="Sakai S."/>
            <person name="Tahara Y.O."/>
            <person name="Takano Y."/>
            <person name="Tasumi E."/>
            <person name="Uematsu K."/>
            <person name="Yoshimura T."/>
            <person name="Itoh T."/>
            <person name="Ohkuma M."/>
            <person name="Takai K."/>
        </authorList>
    </citation>
    <scope>NUCLEOTIDE SEQUENCE [LARGE SCALE GENOMIC DNA]</scope>
    <source>
        <strain evidence="1 2">MK-D1</strain>
    </source>
</reference>
<evidence type="ECO:0000313" key="1">
    <source>
        <dbReference type="EMBL" id="QEE17189.1"/>
    </source>
</evidence>
<gene>
    <name evidence="1" type="ORF">DSAG12_03021</name>
</gene>
<accession>A0A5B9DCZ7</accession>
<organism evidence="1 2">
    <name type="scientific">Promethearchaeum syntrophicum</name>
    <dbReference type="NCBI Taxonomy" id="2594042"/>
    <lineage>
        <taxon>Archaea</taxon>
        <taxon>Promethearchaeati</taxon>
        <taxon>Promethearchaeota</taxon>
        <taxon>Promethearchaeia</taxon>
        <taxon>Promethearchaeales</taxon>
        <taxon>Promethearchaeaceae</taxon>
        <taxon>Promethearchaeum</taxon>
    </lineage>
</organism>
<name>A0A5B9DCZ7_9ARCH</name>
<reference evidence="1 2" key="1">
    <citation type="journal article" date="2020" name="Nature">
        <title>Isolation of an archaeon at the prokaryote-eukaryote interface.</title>
        <authorList>
            <person name="Imachi H."/>
            <person name="Nobu M.K."/>
            <person name="Nakahara N."/>
            <person name="Morono Y."/>
            <person name="Ogawara M."/>
            <person name="Takaki Y."/>
            <person name="Takano Y."/>
            <person name="Uematsu K."/>
            <person name="Ikuta T."/>
            <person name="Ito M."/>
            <person name="Matsui Y."/>
            <person name="Miyazaki M."/>
            <person name="Murata K."/>
            <person name="Saito Y."/>
            <person name="Sakai S."/>
            <person name="Song C."/>
            <person name="Tasumi E."/>
            <person name="Yamanaka Y."/>
            <person name="Yamaguchi T."/>
            <person name="Kamagata Y."/>
            <person name="Tamaki H."/>
            <person name="Takai K."/>
        </authorList>
    </citation>
    <scope>NUCLEOTIDE SEQUENCE [LARGE SCALE GENOMIC DNA]</scope>
    <source>
        <strain evidence="1 2">MK-D1</strain>
    </source>
</reference>
<protein>
    <submittedName>
        <fullName evidence="1">Uncharacterized protein</fullName>
    </submittedName>
</protein>
<sequence length="311" mass="36764">MEIENSITDDQLSILEYYYIKLRGKIKLAKKKSLYTYFLKASLNRNFKIIQSSVGFFPEKFSNTALEELIDKKLIYEMKFRNKYTISGKGIFFYELAINKLSVIDLVDNLERFFDFDSKAQEKLKESEKIILTMMLCLRSFSSEEKISIKDNLHLESLDNLIGDIIKFLSDEEITKKIKTKNEFYKSKKKRIETETDYGPLVDEYILYEAFHNKTRDLPKRSEYIFCSTGNKEYYLNLTDESMNLSYEKIEFLINKILNSVPTNNKHANLKRYLEFLEEKSLEKISSIMASNKFNKIEVSENIRNKILFGL</sequence>
<dbReference type="RefSeq" id="WP_147664100.1">
    <property type="nucleotide sequence ID" value="NZ_CP042905.2"/>
</dbReference>
<dbReference type="GeneID" id="41330996"/>